<dbReference type="RefSeq" id="WP_278013232.1">
    <property type="nucleotide sequence ID" value="NZ_CP121208.1"/>
</dbReference>
<accession>A0ABY8G039</accession>
<name>A0ABY8G039_9ACTO</name>
<evidence type="ECO:0000313" key="2">
    <source>
        <dbReference type="Proteomes" id="UP001215216"/>
    </source>
</evidence>
<organism evidence="1 2">
    <name type="scientific">Arcanobacterium canis</name>
    <dbReference type="NCBI Taxonomy" id="999183"/>
    <lineage>
        <taxon>Bacteria</taxon>
        <taxon>Bacillati</taxon>
        <taxon>Actinomycetota</taxon>
        <taxon>Actinomycetes</taxon>
        <taxon>Actinomycetales</taxon>
        <taxon>Actinomycetaceae</taxon>
        <taxon>Arcanobacterium</taxon>
    </lineage>
</organism>
<dbReference type="Proteomes" id="UP001215216">
    <property type="component" value="Chromosome"/>
</dbReference>
<protein>
    <submittedName>
        <fullName evidence="1">Uncharacterized protein</fullName>
    </submittedName>
</protein>
<dbReference type="EMBL" id="CP121208">
    <property type="protein sequence ID" value="WFM83837.1"/>
    <property type="molecule type" value="Genomic_DNA"/>
</dbReference>
<keyword evidence="2" id="KW-1185">Reference proteome</keyword>
<evidence type="ECO:0000313" key="1">
    <source>
        <dbReference type="EMBL" id="WFM83837.1"/>
    </source>
</evidence>
<sequence length="296" mass="33418">MVKACPHTVEVVVVGATGAGVDSLSPTDAANFRYRVQQLFYELSNEWLNEEVEGYSLWHTFYEDEDLDPLSDEIMGCVITNICSDRNIPIALLYQCLQVCFDYLRVTDTRGYFVEIGSFALGKSQTPVWYRRLREDQPSRFARFFRQQLSRFCGDISEKNLSCSPIPYCPDVRPGAGMEILRQQVEGKTPVEVAVETLYEQGTERELERVAQLFIGYISPEQPVLDGFVGVGANKWTITRSENDKKQQVGRLSIRGYLPDFNPIFAGIATRGAIESCHLAGVANPLKISVELESYR</sequence>
<gene>
    <name evidence="1" type="ORF">P7079_02330</name>
</gene>
<proteinExistence type="predicted"/>
<reference evidence="1 2" key="1">
    <citation type="submission" date="2023-03" db="EMBL/GenBank/DDBJ databases">
        <title>Complete genome of Arcanobacterium canis strain DSM 25104 isolated in 2010 from a canine otitis externa in Germany.</title>
        <authorList>
            <person name="Borowiak M."/>
            <person name="Kreitlow A."/>
            <person name="Malorny B."/>
            <person name="Laemmler C."/>
            <person name="Prenger-Berninghoff E."/>
            <person name="Ploetz M."/>
            <person name="Abdulmawjood A."/>
        </authorList>
    </citation>
    <scope>NUCLEOTIDE SEQUENCE [LARGE SCALE GENOMIC DNA]</scope>
    <source>
        <strain evidence="1 2">DSM 25104</strain>
    </source>
</reference>